<feature type="compositionally biased region" description="Acidic residues" evidence="2">
    <location>
        <begin position="88"/>
        <end position="97"/>
    </location>
</feature>
<evidence type="ECO:0000256" key="1">
    <source>
        <dbReference type="ARBA" id="ARBA00022737"/>
    </source>
</evidence>
<sequence length="279" mass="31259">MADDDDEPKYEFRVQGSDKKTEGGSANYTGQGKAKYIDGDTYEGTYVEGSRAGKGIYIHKKNGDKYEGHYEQNKKSGFGKMTYSSTLGEEEDGDEPDPNAPPRGGFYLGFYTNGVRGGKRLPPGDKDPFSDRRTEGTFTYANGDMYVGEWEEGKKHGKGTYSFAKDSTQMIGDWDNGRMTHGQWTFPNGTFYSGKFRYNKPHGKGVWVFKTGNQLVGEYEQKEIANEEEEPPLDDAEEVEKPDPKIWCHFRPERETAVRGGTMFGPKCGNIPLVPPPLD</sequence>
<feature type="region of interest" description="Disordered" evidence="2">
    <location>
        <begin position="224"/>
        <end position="245"/>
    </location>
</feature>
<protein>
    <submittedName>
        <fullName evidence="3">Uncharacterized protein</fullName>
    </submittedName>
</protein>
<accession>A0A7S0ZZ33</accession>
<gene>
    <name evidence="3" type="ORF">NSCI0253_LOCUS11211</name>
</gene>
<feature type="region of interest" description="Disordered" evidence="2">
    <location>
        <begin position="259"/>
        <end position="279"/>
    </location>
</feature>
<dbReference type="PANTHER" id="PTHR43215">
    <property type="entry name" value="RADIAL SPOKE HEAD 1 HOMOLOG"/>
    <property type="match status" value="1"/>
</dbReference>
<keyword evidence="1" id="KW-0677">Repeat</keyword>
<feature type="compositionally biased region" description="Acidic residues" evidence="2">
    <location>
        <begin position="226"/>
        <end position="238"/>
    </location>
</feature>
<dbReference type="PANTHER" id="PTHR43215:SF14">
    <property type="entry name" value="RADIAL SPOKE HEAD 1 HOMOLOG"/>
    <property type="match status" value="1"/>
</dbReference>
<feature type="compositionally biased region" description="Basic and acidic residues" evidence="2">
    <location>
        <begin position="9"/>
        <end position="22"/>
    </location>
</feature>
<dbReference type="SMART" id="SM00698">
    <property type="entry name" value="MORN"/>
    <property type="match status" value="4"/>
</dbReference>
<reference evidence="3" key="1">
    <citation type="submission" date="2021-01" db="EMBL/GenBank/DDBJ databases">
        <authorList>
            <person name="Corre E."/>
            <person name="Pelletier E."/>
            <person name="Niang G."/>
            <person name="Scheremetjew M."/>
            <person name="Finn R."/>
            <person name="Kale V."/>
            <person name="Holt S."/>
            <person name="Cochrane G."/>
            <person name="Meng A."/>
            <person name="Brown T."/>
            <person name="Cohen L."/>
        </authorList>
    </citation>
    <scope>NUCLEOTIDE SEQUENCE</scope>
</reference>
<proteinExistence type="predicted"/>
<organism evidence="3">
    <name type="scientific">Noctiluca scintillans</name>
    <name type="common">Sea sparkle</name>
    <name type="synonym">Red tide dinoflagellate</name>
    <dbReference type="NCBI Taxonomy" id="2966"/>
    <lineage>
        <taxon>Eukaryota</taxon>
        <taxon>Sar</taxon>
        <taxon>Alveolata</taxon>
        <taxon>Dinophyceae</taxon>
        <taxon>Noctilucales</taxon>
        <taxon>Noctilucaceae</taxon>
        <taxon>Noctiluca</taxon>
    </lineage>
</organism>
<feature type="region of interest" description="Disordered" evidence="2">
    <location>
        <begin position="1"/>
        <end position="37"/>
    </location>
</feature>
<name>A0A7S0ZZ33_NOCSC</name>
<feature type="region of interest" description="Disordered" evidence="2">
    <location>
        <begin position="67"/>
        <end position="107"/>
    </location>
</feature>
<dbReference type="SUPFAM" id="SSF82185">
    <property type="entry name" value="Histone H3 K4-specific methyltransferase SET7/9 N-terminal domain"/>
    <property type="match status" value="2"/>
</dbReference>
<dbReference type="Gene3D" id="2.20.110.10">
    <property type="entry name" value="Histone H3 K4-specific methyltransferase SET7/9 N-terminal domain"/>
    <property type="match status" value="2"/>
</dbReference>
<dbReference type="Pfam" id="PF02493">
    <property type="entry name" value="MORN"/>
    <property type="match status" value="5"/>
</dbReference>
<evidence type="ECO:0000313" key="3">
    <source>
        <dbReference type="EMBL" id="CAD8836863.1"/>
    </source>
</evidence>
<evidence type="ECO:0000256" key="2">
    <source>
        <dbReference type="SAM" id="MobiDB-lite"/>
    </source>
</evidence>
<dbReference type="InterPro" id="IPR003409">
    <property type="entry name" value="MORN"/>
</dbReference>
<dbReference type="AlphaFoldDB" id="A0A7S0ZZ33"/>
<dbReference type="EMBL" id="HBFQ01016159">
    <property type="protein sequence ID" value="CAD8836863.1"/>
    <property type="molecule type" value="Transcribed_RNA"/>
</dbReference>